<feature type="chain" id="PRO_5046094699" description="Secreted protein" evidence="2">
    <location>
        <begin position="31"/>
        <end position="180"/>
    </location>
</feature>
<reference evidence="3 4" key="1">
    <citation type="submission" date="2023-05" db="EMBL/GenBank/DDBJ databases">
        <title>Corynebacterium suedekumii sp. nov. and Corynebacterium breve sp. nov. isolated from raw cow's milk.</title>
        <authorList>
            <person name="Baer M.K."/>
            <person name="Mehl L."/>
            <person name="Hellmuth R."/>
            <person name="Marke G."/>
            <person name="Lipski A."/>
        </authorList>
    </citation>
    <scope>NUCLEOTIDE SEQUENCE [LARGE SCALE GENOMIC DNA]</scope>
    <source>
        <strain evidence="3 4">LM112</strain>
    </source>
</reference>
<feature type="signal peptide" evidence="2">
    <location>
        <begin position="1"/>
        <end position="30"/>
    </location>
</feature>
<organism evidence="3 4">
    <name type="scientific">Corynebacterium suedekumii</name>
    <dbReference type="NCBI Taxonomy" id="3049801"/>
    <lineage>
        <taxon>Bacteria</taxon>
        <taxon>Bacillati</taxon>
        <taxon>Actinomycetota</taxon>
        <taxon>Actinomycetes</taxon>
        <taxon>Mycobacteriales</taxon>
        <taxon>Corynebacteriaceae</taxon>
        <taxon>Corynebacterium</taxon>
    </lineage>
</organism>
<dbReference type="EMBL" id="CP126970">
    <property type="protein sequence ID" value="WIM71016.1"/>
    <property type="molecule type" value="Genomic_DNA"/>
</dbReference>
<evidence type="ECO:0008006" key="5">
    <source>
        <dbReference type="Google" id="ProtNLM"/>
    </source>
</evidence>
<feature type="compositionally biased region" description="Pro residues" evidence="1">
    <location>
        <begin position="104"/>
        <end position="120"/>
    </location>
</feature>
<name>A0ABY8VPS4_9CORY</name>
<dbReference type="Proteomes" id="UP001238805">
    <property type="component" value="Chromosome"/>
</dbReference>
<dbReference type="RefSeq" id="WP_284875591.1">
    <property type="nucleotide sequence ID" value="NZ_CP126970.1"/>
</dbReference>
<dbReference type="PROSITE" id="PS51318">
    <property type="entry name" value="TAT"/>
    <property type="match status" value="1"/>
</dbReference>
<proteinExistence type="predicted"/>
<sequence>MTFLTRRSVTTGLATAAMAVALASPLTAHADVVDDALAKLPSGPITCEQANQYWTNEADFNSKRTQALAVAPFHPRGGEIRAAIGRVDEAADRCGLRGGGAPAPSNPAPARPSNPAPSNPAPAQQAPVGQVISIPVAPGTPTVNIPVGNAATIVAPDVAKIIADFLAQFTGGAPALGSSL</sequence>
<accession>A0ABY8VPS4</accession>
<feature type="region of interest" description="Disordered" evidence="1">
    <location>
        <begin position="94"/>
        <end position="126"/>
    </location>
</feature>
<keyword evidence="4" id="KW-1185">Reference proteome</keyword>
<evidence type="ECO:0000256" key="2">
    <source>
        <dbReference type="SAM" id="SignalP"/>
    </source>
</evidence>
<evidence type="ECO:0000313" key="4">
    <source>
        <dbReference type="Proteomes" id="UP001238805"/>
    </source>
</evidence>
<protein>
    <recommendedName>
        <fullName evidence="5">Secreted protein</fullName>
    </recommendedName>
</protein>
<gene>
    <name evidence="3" type="ORF">QP029_04200</name>
</gene>
<dbReference type="InterPro" id="IPR006311">
    <property type="entry name" value="TAT_signal"/>
</dbReference>
<evidence type="ECO:0000256" key="1">
    <source>
        <dbReference type="SAM" id="MobiDB-lite"/>
    </source>
</evidence>
<keyword evidence="2" id="KW-0732">Signal</keyword>
<evidence type="ECO:0000313" key="3">
    <source>
        <dbReference type="EMBL" id="WIM71016.1"/>
    </source>
</evidence>